<evidence type="ECO:0000313" key="3">
    <source>
        <dbReference type="Proteomes" id="UP001516023"/>
    </source>
</evidence>
<reference evidence="2 3" key="1">
    <citation type="journal article" date="2020" name="G3 (Bethesda)">
        <title>Improved Reference Genome for Cyclotella cryptica CCMP332, a Model for Cell Wall Morphogenesis, Salinity Adaptation, and Lipid Production in Diatoms (Bacillariophyta).</title>
        <authorList>
            <person name="Roberts W.R."/>
            <person name="Downey K.M."/>
            <person name="Ruck E.C."/>
            <person name="Traller J.C."/>
            <person name="Alverson A.J."/>
        </authorList>
    </citation>
    <scope>NUCLEOTIDE SEQUENCE [LARGE SCALE GENOMIC DNA]</scope>
    <source>
        <strain evidence="2 3">CCMP332</strain>
    </source>
</reference>
<protein>
    <submittedName>
        <fullName evidence="2">Uncharacterized protein</fullName>
    </submittedName>
</protein>
<dbReference type="Proteomes" id="UP001516023">
    <property type="component" value="Unassembled WGS sequence"/>
</dbReference>
<keyword evidence="1" id="KW-0732">Signal</keyword>
<dbReference type="AlphaFoldDB" id="A0ABD3PYM3"/>
<dbReference type="EMBL" id="JABMIG020000102">
    <property type="protein sequence ID" value="KAL3792451.1"/>
    <property type="molecule type" value="Genomic_DNA"/>
</dbReference>
<accession>A0ABD3PYM3</accession>
<keyword evidence="3" id="KW-1185">Reference proteome</keyword>
<gene>
    <name evidence="2" type="ORF">HJC23_001569</name>
</gene>
<proteinExistence type="predicted"/>
<evidence type="ECO:0000256" key="1">
    <source>
        <dbReference type="SAM" id="SignalP"/>
    </source>
</evidence>
<feature type="chain" id="PRO_5044813895" evidence="1">
    <location>
        <begin position="23"/>
        <end position="97"/>
    </location>
</feature>
<organism evidence="2 3">
    <name type="scientific">Cyclotella cryptica</name>
    <dbReference type="NCBI Taxonomy" id="29204"/>
    <lineage>
        <taxon>Eukaryota</taxon>
        <taxon>Sar</taxon>
        <taxon>Stramenopiles</taxon>
        <taxon>Ochrophyta</taxon>
        <taxon>Bacillariophyta</taxon>
        <taxon>Coscinodiscophyceae</taxon>
        <taxon>Thalassiosirophycidae</taxon>
        <taxon>Stephanodiscales</taxon>
        <taxon>Stephanodiscaceae</taxon>
        <taxon>Cyclotella</taxon>
    </lineage>
</organism>
<evidence type="ECO:0000313" key="2">
    <source>
        <dbReference type="EMBL" id="KAL3792451.1"/>
    </source>
</evidence>
<feature type="signal peptide" evidence="1">
    <location>
        <begin position="1"/>
        <end position="22"/>
    </location>
</feature>
<sequence>MNSTVSSLIALLLLSTAQLSSSLLFSPLLLRANPFGVVVARSQDSTRTFKASSEMPQGNSPIAHVDYGQDDDIMRYKYELLEYVYDKSLSRGFENQD</sequence>
<comment type="caution">
    <text evidence="2">The sequence shown here is derived from an EMBL/GenBank/DDBJ whole genome shotgun (WGS) entry which is preliminary data.</text>
</comment>
<name>A0ABD3PYM3_9STRA</name>